<organism evidence="1 2">
    <name type="scientific">Smallanthus sonchifolius</name>
    <dbReference type="NCBI Taxonomy" id="185202"/>
    <lineage>
        <taxon>Eukaryota</taxon>
        <taxon>Viridiplantae</taxon>
        <taxon>Streptophyta</taxon>
        <taxon>Embryophyta</taxon>
        <taxon>Tracheophyta</taxon>
        <taxon>Spermatophyta</taxon>
        <taxon>Magnoliopsida</taxon>
        <taxon>eudicotyledons</taxon>
        <taxon>Gunneridae</taxon>
        <taxon>Pentapetalae</taxon>
        <taxon>asterids</taxon>
        <taxon>campanulids</taxon>
        <taxon>Asterales</taxon>
        <taxon>Asteraceae</taxon>
        <taxon>Asteroideae</taxon>
        <taxon>Heliantheae alliance</taxon>
        <taxon>Millerieae</taxon>
        <taxon>Smallanthus</taxon>
    </lineage>
</organism>
<protein>
    <submittedName>
        <fullName evidence="1">Uncharacterized protein</fullName>
    </submittedName>
</protein>
<comment type="caution">
    <text evidence="1">The sequence shown here is derived from an EMBL/GenBank/DDBJ whole genome shotgun (WGS) entry which is preliminary data.</text>
</comment>
<dbReference type="Proteomes" id="UP001056120">
    <property type="component" value="Linkage Group LG19"/>
</dbReference>
<reference evidence="1 2" key="2">
    <citation type="journal article" date="2022" name="Mol. Ecol. Resour.">
        <title>The genomes of chicory, endive, great burdock and yacon provide insights into Asteraceae paleo-polyploidization history and plant inulin production.</title>
        <authorList>
            <person name="Fan W."/>
            <person name="Wang S."/>
            <person name="Wang H."/>
            <person name="Wang A."/>
            <person name="Jiang F."/>
            <person name="Liu H."/>
            <person name="Zhao H."/>
            <person name="Xu D."/>
            <person name="Zhang Y."/>
        </authorList>
    </citation>
    <scope>NUCLEOTIDE SEQUENCE [LARGE SCALE GENOMIC DNA]</scope>
    <source>
        <strain evidence="2">cv. Yunnan</strain>
        <tissue evidence="1">Leaves</tissue>
    </source>
</reference>
<accession>A0ACB9DC69</accession>
<name>A0ACB9DC69_9ASTR</name>
<proteinExistence type="predicted"/>
<reference evidence="2" key="1">
    <citation type="journal article" date="2022" name="Mol. Ecol. Resour.">
        <title>The genomes of chicory, endive, great burdock and yacon provide insights into Asteraceae palaeo-polyploidization history and plant inulin production.</title>
        <authorList>
            <person name="Fan W."/>
            <person name="Wang S."/>
            <person name="Wang H."/>
            <person name="Wang A."/>
            <person name="Jiang F."/>
            <person name="Liu H."/>
            <person name="Zhao H."/>
            <person name="Xu D."/>
            <person name="Zhang Y."/>
        </authorList>
    </citation>
    <scope>NUCLEOTIDE SEQUENCE [LARGE SCALE GENOMIC DNA]</scope>
    <source>
        <strain evidence="2">cv. Yunnan</strain>
    </source>
</reference>
<keyword evidence="2" id="KW-1185">Reference proteome</keyword>
<evidence type="ECO:0000313" key="2">
    <source>
        <dbReference type="Proteomes" id="UP001056120"/>
    </source>
</evidence>
<dbReference type="EMBL" id="CM042036">
    <property type="protein sequence ID" value="KAI3744135.1"/>
    <property type="molecule type" value="Genomic_DNA"/>
</dbReference>
<evidence type="ECO:0000313" key="1">
    <source>
        <dbReference type="EMBL" id="KAI3744135.1"/>
    </source>
</evidence>
<gene>
    <name evidence="1" type="ORF">L1987_57211</name>
</gene>
<sequence>MSHPTQAGFLFNKTTIGNPSHNSRQPKLSVTGNKASTDSPTLNSYRLAMFLVEKANLSSPFRSTTKKSTHVPKSYQLAARLFDEKVILHLKTLDLTENSSSVSLSWLSAAVSFLSTVHTEAEEQISNLKSEADDFQALYMDYSMKVLDLCNLISSAVHRLTDRRLLLNFSLRLLNFTDQMPSHEKLNKAKDALARSVNDTQEPAEEKGLRAKALIEELAVLLGKLTCGKTSGGRDLIRRTFYGLGLLTLLVGGVLVTVMFGETDAVKLPVPAEFLWSDSVNGVHSRIFDLIKPKYNALLEIDNVSRQAVVVRDLLQTVVSDGGDNADVRVRLEAGVKELASSAKKFSDGIDGLTNEVNGLFRSVLKTRNGRLDV</sequence>